<dbReference type="PROSITE" id="PS00463">
    <property type="entry name" value="ZN2_CY6_FUNGAL_1"/>
    <property type="match status" value="1"/>
</dbReference>
<dbReference type="GO" id="GO:0001228">
    <property type="term" value="F:DNA-binding transcription activator activity, RNA polymerase II-specific"/>
    <property type="evidence" value="ECO:0007669"/>
    <property type="project" value="TreeGrafter"/>
</dbReference>
<dbReference type="PROSITE" id="PS50048">
    <property type="entry name" value="ZN2_CY6_FUNGAL_2"/>
    <property type="match status" value="1"/>
</dbReference>
<dbReference type="InterPro" id="IPR036864">
    <property type="entry name" value="Zn2-C6_fun-type_DNA-bd_sf"/>
</dbReference>
<dbReference type="PANTHER" id="PTHR47784:SF5">
    <property type="entry name" value="STEROL UPTAKE CONTROL PROTEIN 2"/>
    <property type="match status" value="1"/>
</dbReference>
<dbReference type="PANTHER" id="PTHR47784">
    <property type="entry name" value="STEROL UPTAKE CONTROL PROTEIN 2"/>
    <property type="match status" value="1"/>
</dbReference>
<dbReference type="Pfam" id="PF00172">
    <property type="entry name" value="Zn_clus"/>
    <property type="match status" value="1"/>
</dbReference>
<sequence length="379" mass="43629">MTAKRAHKKSRNGCAVCRQRRVKCDEIYPACGPCMKHAVRCNYDRTTKTAAQRNPPPRKAVYTLKPPPPAFGQPTTRMIDLQLMNHYVYLHLGSDAPYERFRRMWAFDVVQLSLGCEFLMQSLLSTAALDLHIRRPEDKRMGLVAHQYFDEALRLATRELPGIGPHNAEPIFAATTQIQRQVFQSWKDPCCATDVYRPPVTWLAARRGVSMILEEAALYLRESCMKPLLEVAANLTLGDESPVFSPDALAAVAYTEEFAAFGAYLEQDEGKGAFIVKHTFDQLQQLMIAHRGQPKEPRNQIRRWLLTFPTALEKAFIEMLKEEDPRAMITFSYYFAIMQTAPDLWWFKERSQYEIRGVYSILPEPWKRYLEWPMAVSQG</sequence>
<evidence type="ECO:0000259" key="2">
    <source>
        <dbReference type="PROSITE" id="PS50048"/>
    </source>
</evidence>
<accession>A0A6G1HUH7</accession>
<protein>
    <recommendedName>
        <fullName evidence="2">Zn(2)-C6 fungal-type domain-containing protein</fullName>
    </recommendedName>
</protein>
<keyword evidence="1" id="KW-0539">Nucleus</keyword>
<reference evidence="3" key="1">
    <citation type="journal article" date="2020" name="Stud. Mycol.">
        <title>101 Dothideomycetes genomes: a test case for predicting lifestyles and emergence of pathogens.</title>
        <authorList>
            <person name="Haridas S."/>
            <person name="Albert R."/>
            <person name="Binder M."/>
            <person name="Bloem J."/>
            <person name="Labutti K."/>
            <person name="Salamov A."/>
            <person name="Andreopoulos B."/>
            <person name="Baker S."/>
            <person name="Barry K."/>
            <person name="Bills G."/>
            <person name="Bluhm B."/>
            <person name="Cannon C."/>
            <person name="Castanera R."/>
            <person name="Culley D."/>
            <person name="Daum C."/>
            <person name="Ezra D."/>
            <person name="Gonzalez J."/>
            <person name="Henrissat B."/>
            <person name="Kuo A."/>
            <person name="Liang C."/>
            <person name="Lipzen A."/>
            <person name="Lutzoni F."/>
            <person name="Magnuson J."/>
            <person name="Mondo S."/>
            <person name="Nolan M."/>
            <person name="Ohm R."/>
            <person name="Pangilinan J."/>
            <person name="Park H.-J."/>
            <person name="Ramirez L."/>
            <person name="Alfaro M."/>
            <person name="Sun H."/>
            <person name="Tritt A."/>
            <person name="Yoshinaga Y."/>
            <person name="Zwiers L.-H."/>
            <person name="Turgeon B."/>
            <person name="Goodwin S."/>
            <person name="Spatafora J."/>
            <person name="Crous P."/>
            <person name="Grigoriev I."/>
        </authorList>
    </citation>
    <scope>NUCLEOTIDE SEQUENCE</scope>
    <source>
        <strain evidence="3">CBS 262.69</strain>
    </source>
</reference>
<keyword evidence="4" id="KW-1185">Reference proteome</keyword>
<gene>
    <name evidence="3" type="ORF">EJ06DRAFT_495242</name>
</gene>
<dbReference type="CDD" id="cd00067">
    <property type="entry name" value="GAL4"/>
    <property type="match status" value="1"/>
</dbReference>
<dbReference type="OrthoDB" id="416217at2759"/>
<dbReference type="SUPFAM" id="SSF57701">
    <property type="entry name" value="Zn2/Cys6 DNA-binding domain"/>
    <property type="match status" value="1"/>
</dbReference>
<dbReference type="GO" id="GO:0008270">
    <property type="term" value="F:zinc ion binding"/>
    <property type="evidence" value="ECO:0007669"/>
    <property type="project" value="InterPro"/>
</dbReference>
<dbReference type="Proteomes" id="UP000799640">
    <property type="component" value="Unassembled WGS sequence"/>
</dbReference>
<evidence type="ECO:0000313" key="3">
    <source>
        <dbReference type="EMBL" id="KAF2399479.1"/>
    </source>
</evidence>
<dbReference type="Gene3D" id="4.10.240.10">
    <property type="entry name" value="Zn(2)-C6 fungal-type DNA-binding domain"/>
    <property type="match status" value="1"/>
</dbReference>
<evidence type="ECO:0000256" key="1">
    <source>
        <dbReference type="ARBA" id="ARBA00023242"/>
    </source>
</evidence>
<name>A0A6G1HUH7_9PEZI</name>
<dbReference type="EMBL" id="ML996697">
    <property type="protein sequence ID" value="KAF2399479.1"/>
    <property type="molecule type" value="Genomic_DNA"/>
</dbReference>
<organism evidence="3 4">
    <name type="scientific">Trichodelitschia bisporula</name>
    <dbReference type="NCBI Taxonomy" id="703511"/>
    <lineage>
        <taxon>Eukaryota</taxon>
        <taxon>Fungi</taxon>
        <taxon>Dikarya</taxon>
        <taxon>Ascomycota</taxon>
        <taxon>Pezizomycotina</taxon>
        <taxon>Dothideomycetes</taxon>
        <taxon>Dothideomycetes incertae sedis</taxon>
        <taxon>Phaeotrichales</taxon>
        <taxon>Phaeotrichaceae</taxon>
        <taxon>Trichodelitschia</taxon>
    </lineage>
</organism>
<dbReference type="InterPro" id="IPR053157">
    <property type="entry name" value="Sterol_Uptake_Regulator"/>
</dbReference>
<dbReference type="AlphaFoldDB" id="A0A6G1HUH7"/>
<proteinExistence type="predicted"/>
<evidence type="ECO:0000313" key="4">
    <source>
        <dbReference type="Proteomes" id="UP000799640"/>
    </source>
</evidence>
<dbReference type="InterPro" id="IPR001138">
    <property type="entry name" value="Zn2Cys6_DnaBD"/>
</dbReference>
<dbReference type="SMART" id="SM00066">
    <property type="entry name" value="GAL4"/>
    <property type="match status" value="1"/>
</dbReference>
<feature type="domain" description="Zn(2)-C6 fungal-type" evidence="2">
    <location>
        <begin position="13"/>
        <end position="43"/>
    </location>
</feature>